<name>A0A9N7G9P9_RICCR</name>
<dbReference type="InterPro" id="IPR012340">
    <property type="entry name" value="NA-bd_OB-fold"/>
</dbReference>
<protein>
    <recommendedName>
        <fullName evidence="9 10">Transcription termination factor Rho</fullName>
        <ecNumber evidence="9 10">3.6.4.-</ecNumber>
    </recommendedName>
    <alternativeName>
        <fullName evidence="9">ATP-dependent helicase Rho</fullName>
    </alternativeName>
</protein>
<keyword evidence="2 9" id="KW-0547">Nucleotide-binding</keyword>
<dbReference type="SMART" id="SM00959">
    <property type="entry name" value="Rho_N"/>
    <property type="match status" value="1"/>
</dbReference>
<accession>A0A9N7G9P9</accession>
<dbReference type="NCBIfam" id="TIGR00767">
    <property type="entry name" value="rho"/>
    <property type="match status" value="1"/>
</dbReference>
<evidence type="ECO:0000256" key="3">
    <source>
        <dbReference type="ARBA" id="ARBA00022801"/>
    </source>
</evidence>
<dbReference type="RefSeq" id="WP_064463778.1">
    <property type="nucleotide sequence ID" value="NZ_CP010969.1"/>
</dbReference>
<sequence length="458" mass="51122">MNTTNKASTAELNNTESNNNHNNFAENGNIINLKQLKRKLPEELQAQAEELKIENINALLKQELVFAILKKSVEQGGLIVGDGVLEVLPDGFGFLRSPEVNYLAGPDDIYISPSQIRRFGLRTGDTVEGQIRAPKAGERYFALLKVNRVNFEDPSKAYHRVHFDNLTPLYPDEKLGLELENNSKDSKDFSTRVIELVAPMGKGQRALIVAPPRTGKTVLLQNIAHAITTNNPEVFLIVLLIDERPEEVTDMQRSVRGEVVSSTFDEPASRHVQLAEMVIKKAKRLVEHKKDVVILVDAITRLARAYNTVVPSSGKVLTGGVDANALQRPKRFFGAARNIENGGSLTIIGTALIETGSRMDEVIFEEFKGTGNSEIVLDRKIADKRIYPAIDITRSGTRKEDLLVDKIILNKMWVLRRIIDPMGSSEAIEFLLKKLENTKTNGEFFEMMKSPERPKNGL</sequence>
<dbReference type="GO" id="GO:0008186">
    <property type="term" value="F:ATP-dependent activity, acting on RNA"/>
    <property type="evidence" value="ECO:0007669"/>
    <property type="project" value="UniProtKB-UniRule"/>
</dbReference>
<dbReference type="PROSITE" id="PS51856">
    <property type="entry name" value="RHO_RNA_BD"/>
    <property type="match status" value="1"/>
</dbReference>
<dbReference type="SUPFAM" id="SSF50249">
    <property type="entry name" value="Nucleic acid-binding proteins"/>
    <property type="match status" value="1"/>
</dbReference>
<dbReference type="AlphaFoldDB" id="A0A9N7G9P9"/>
<dbReference type="HAMAP" id="MF_01884">
    <property type="entry name" value="Rho"/>
    <property type="match status" value="1"/>
</dbReference>
<dbReference type="Pfam" id="PF00006">
    <property type="entry name" value="ATP-synt_ab"/>
    <property type="match status" value="1"/>
</dbReference>
<gene>
    <name evidence="9" type="primary">rho</name>
    <name evidence="14" type="ORF">UQ52_03760</name>
</gene>
<dbReference type="CDD" id="cd01128">
    <property type="entry name" value="rho_factor_C"/>
    <property type="match status" value="1"/>
</dbReference>
<dbReference type="NCBIfam" id="NF006886">
    <property type="entry name" value="PRK09376.1"/>
    <property type="match status" value="1"/>
</dbReference>
<dbReference type="GO" id="GO:0004386">
    <property type="term" value="F:helicase activity"/>
    <property type="evidence" value="ECO:0007669"/>
    <property type="project" value="UniProtKB-UniRule"/>
</dbReference>
<dbReference type="InterPro" id="IPR011112">
    <property type="entry name" value="Rho-like_N"/>
</dbReference>
<evidence type="ECO:0000313" key="14">
    <source>
        <dbReference type="EMBL" id="AJQ51859.1"/>
    </source>
</evidence>
<dbReference type="Gene3D" id="2.40.50.140">
    <property type="entry name" value="Nucleic acid-binding proteins"/>
    <property type="match status" value="1"/>
</dbReference>
<evidence type="ECO:0000256" key="8">
    <source>
        <dbReference type="ARBA" id="ARBA00023163"/>
    </source>
</evidence>
<comment type="caution">
    <text evidence="9">Lacks conserved residue(s) required for the propagation of feature annotation.</text>
</comment>
<feature type="region of interest" description="Disordered" evidence="12">
    <location>
        <begin position="1"/>
        <end position="26"/>
    </location>
</feature>
<dbReference type="InterPro" id="IPR003593">
    <property type="entry name" value="AAA+_ATPase"/>
</dbReference>
<dbReference type="SUPFAM" id="SSF68912">
    <property type="entry name" value="Rho N-terminal domain-like"/>
    <property type="match status" value="1"/>
</dbReference>
<keyword evidence="8 9" id="KW-0804">Transcription</keyword>
<organism evidence="14 15">
    <name type="scientific">Rickettsia conorii subsp. raoultii</name>
    <dbReference type="NCBI Taxonomy" id="369822"/>
    <lineage>
        <taxon>Bacteria</taxon>
        <taxon>Pseudomonadati</taxon>
        <taxon>Pseudomonadota</taxon>
        <taxon>Alphaproteobacteria</taxon>
        <taxon>Rickettsiales</taxon>
        <taxon>Rickettsiaceae</taxon>
        <taxon>Rickettsieae</taxon>
        <taxon>Rickettsia</taxon>
        <taxon>spotted fever group</taxon>
    </lineage>
</organism>
<evidence type="ECO:0000256" key="1">
    <source>
        <dbReference type="ARBA" id="ARBA00022472"/>
    </source>
</evidence>
<proteinExistence type="inferred from homology"/>
<dbReference type="Gene3D" id="3.40.50.300">
    <property type="entry name" value="P-loop containing nucleotide triphosphate hydrolases"/>
    <property type="match status" value="1"/>
</dbReference>
<evidence type="ECO:0000256" key="11">
    <source>
        <dbReference type="PROSITE-ProRule" id="PRU01203"/>
    </source>
</evidence>
<keyword evidence="3 9" id="KW-0378">Hydrolase</keyword>
<feature type="binding site" evidence="9">
    <location>
        <position position="244"/>
    </location>
    <ligand>
        <name>ATP</name>
        <dbReference type="ChEBI" id="CHEBI:30616"/>
    </ligand>
</feature>
<dbReference type="GO" id="GO:0005524">
    <property type="term" value="F:ATP binding"/>
    <property type="evidence" value="ECO:0007669"/>
    <property type="project" value="UniProtKB-UniRule"/>
</dbReference>
<dbReference type="InterPro" id="IPR011113">
    <property type="entry name" value="Rho_RNA-bd"/>
</dbReference>
<dbReference type="EC" id="3.6.4.-" evidence="9 10"/>
<feature type="domain" description="Rho RNA-BD" evidence="13">
    <location>
        <begin position="78"/>
        <end position="153"/>
    </location>
</feature>
<evidence type="ECO:0000256" key="4">
    <source>
        <dbReference type="ARBA" id="ARBA00022806"/>
    </source>
</evidence>
<dbReference type="SMART" id="SM00382">
    <property type="entry name" value="AAA"/>
    <property type="match status" value="1"/>
</dbReference>
<dbReference type="InterPro" id="IPR011129">
    <property type="entry name" value="CSD"/>
</dbReference>
<evidence type="ECO:0000256" key="6">
    <source>
        <dbReference type="ARBA" id="ARBA00022884"/>
    </source>
</evidence>
<dbReference type="FunFam" id="3.40.50.300:FF:000072">
    <property type="entry name" value="Transcription termination factor Rho"/>
    <property type="match status" value="1"/>
</dbReference>
<keyword evidence="6 9" id="KW-0694">RNA-binding</keyword>
<dbReference type="PANTHER" id="PTHR46425">
    <property type="entry name" value="TRANSCRIPTION TERMINATION FACTOR RHO"/>
    <property type="match status" value="1"/>
</dbReference>
<dbReference type="EMBL" id="CP010969">
    <property type="protein sequence ID" value="AJQ51859.1"/>
    <property type="molecule type" value="Genomic_DNA"/>
</dbReference>
<keyword evidence="5 9" id="KW-0067">ATP-binding</keyword>
<dbReference type="PANTHER" id="PTHR46425:SF1">
    <property type="entry name" value="TRANSCRIPTION TERMINATION FACTOR RHO"/>
    <property type="match status" value="1"/>
</dbReference>
<feature type="compositionally biased region" description="Polar residues" evidence="12">
    <location>
        <begin position="1"/>
        <end position="12"/>
    </location>
</feature>
<evidence type="ECO:0000256" key="5">
    <source>
        <dbReference type="ARBA" id="ARBA00022840"/>
    </source>
</evidence>
<dbReference type="GO" id="GO:0003723">
    <property type="term" value="F:RNA binding"/>
    <property type="evidence" value="ECO:0007669"/>
    <property type="project" value="UniProtKB-UniRule"/>
</dbReference>
<dbReference type="GO" id="GO:0005829">
    <property type="term" value="C:cytosol"/>
    <property type="evidence" value="ECO:0007669"/>
    <property type="project" value="UniProtKB-ARBA"/>
</dbReference>
<evidence type="ECO:0000256" key="7">
    <source>
        <dbReference type="ARBA" id="ARBA00023015"/>
    </source>
</evidence>
<evidence type="ECO:0000256" key="2">
    <source>
        <dbReference type="ARBA" id="ARBA00022741"/>
    </source>
</evidence>
<comment type="similarity">
    <text evidence="9 11">Belongs to the Rho family.</text>
</comment>
<keyword evidence="4 9" id="KW-0347">Helicase</keyword>
<dbReference type="GO" id="GO:0006353">
    <property type="term" value="P:DNA-templated transcription termination"/>
    <property type="evidence" value="ECO:0007669"/>
    <property type="project" value="UniProtKB-UniRule"/>
</dbReference>
<feature type="binding site" evidence="9">
    <location>
        <begin position="201"/>
        <end position="206"/>
    </location>
    <ligand>
        <name>ATP</name>
        <dbReference type="ChEBI" id="CHEBI:30616"/>
    </ligand>
</feature>
<dbReference type="GO" id="GO:0016787">
    <property type="term" value="F:hydrolase activity"/>
    <property type="evidence" value="ECO:0007669"/>
    <property type="project" value="UniProtKB-KW"/>
</dbReference>
<dbReference type="InterPro" id="IPR004665">
    <property type="entry name" value="Term_rho"/>
</dbReference>
<dbReference type="SMART" id="SM00357">
    <property type="entry name" value="CSP"/>
    <property type="match status" value="1"/>
</dbReference>
<keyword evidence="7 9" id="KW-0805">Transcription regulation</keyword>
<dbReference type="InterPro" id="IPR000194">
    <property type="entry name" value="ATPase_F1/V1/A1_a/bsu_nucl-bd"/>
</dbReference>
<evidence type="ECO:0000259" key="13">
    <source>
        <dbReference type="PROSITE" id="PS51856"/>
    </source>
</evidence>
<feature type="compositionally biased region" description="Low complexity" evidence="12">
    <location>
        <begin position="13"/>
        <end position="26"/>
    </location>
</feature>
<evidence type="ECO:0000313" key="15">
    <source>
        <dbReference type="Proteomes" id="UP000077462"/>
    </source>
</evidence>
<dbReference type="Pfam" id="PF07497">
    <property type="entry name" value="Rho_RNA_bind"/>
    <property type="match status" value="1"/>
</dbReference>
<dbReference type="Pfam" id="PF07498">
    <property type="entry name" value="Rho_N"/>
    <property type="match status" value="1"/>
</dbReference>
<evidence type="ECO:0000256" key="12">
    <source>
        <dbReference type="SAM" id="MobiDB-lite"/>
    </source>
</evidence>
<comment type="subunit">
    <text evidence="9">Homohexamer. The homohexamer assembles into an open ring structure.</text>
</comment>
<feature type="binding site" evidence="9">
    <location>
        <begin position="213"/>
        <end position="218"/>
    </location>
    <ligand>
        <name>ATP</name>
        <dbReference type="ChEBI" id="CHEBI:30616"/>
    </ligand>
</feature>
<dbReference type="Proteomes" id="UP000077462">
    <property type="component" value="Chromosome"/>
</dbReference>
<dbReference type="SUPFAM" id="SSF52540">
    <property type="entry name" value="P-loop containing nucleoside triphosphate hydrolases"/>
    <property type="match status" value="1"/>
</dbReference>
<dbReference type="InterPro" id="IPR027417">
    <property type="entry name" value="P-loop_NTPase"/>
</dbReference>
<dbReference type="InterPro" id="IPR036269">
    <property type="entry name" value="Rho_N_sf"/>
</dbReference>
<keyword evidence="1 9" id="KW-0806">Transcription termination</keyword>
<dbReference type="CDD" id="cd04459">
    <property type="entry name" value="Rho_CSD"/>
    <property type="match status" value="1"/>
</dbReference>
<dbReference type="InterPro" id="IPR041703">
    <property type="entry name" value="Rho_factor_ATP-bd"/>
</dbReference>
<comment type="function">
    <text evidence="9">Facilitates transcription termination by a mechanism that involves Rho binding to the nascent RNA, activation of Rho's RNA-dependent ATPase activity, and release of the mRNA from the DNA template.</text>
</comment>
<evidence type="ECO:0000256" key="10">
    <source>
        <dbReference type="NCBIfam" id="TIGR00767"/>
    </source>
</evidence>
<evidence type="ECO:0000256" key="9">
    <source>
        <dbReference type="HAMAP-Rule" id="MF_01884"/>
    </source>
</evidence>
<reference evidence="14 15" key="1">
    <citation type="journal article" date="2016" name="Genome Announc.">
        <title>Genome Sequence of the Tick-Borne Pathogen Rickettsia raoultii.</title>
        <authorList>
            <person name="El Karkouri K."/>
            <person name="Mediannikov O."/>
            <person name="Robert C."/>
            <person name="Raoult D."/>
            <person name="Fournier P.E."/>
        </authorList>
    </citation>
    <scope>NUCLEOTIDE SEQUENCE [LARGE SCALE GENOMIC DNA]</scope>
    <source>
        <strain evidence="14 15">Khabarovsk</strain>
    </source>
</reference>